<name>A0A6V7WDF2_MELEN</name>
<sequence>MLNLPKKIEKAFAWLSFVDYQRDVITAGFFNDLEEYKNMSLAEIRSDSKDRFYRYRIFSNRMTVILFFHIPKKVSFN</sequence>
<evidence type="ECO:0000313" key="2">
    <source>
        <dbReference type="Proteomes" id="UP000580250"/>
    </source>
</evidence>
<evidence type="ECO:0000313" key="1">
    <source>
        <dbReference type="EMBL" id="CAD2185031.1"/>
    </source>
</evidence>
<gene>
    <name evidence="1" type="ORF">MENT_LOCUS37427</name>
</gene>
<reference evidence="1 2" key="1">
    <citation type="submission" date="2020-08" db="EMBL/GenBank/DDBJ databases">
        <authorList>
            <person name="Koutsovoulos G."/>
            <person name="Danchin GJ E."/>
        </authorList>
    </citation>
    <scope>NUCLEOTIDE SEQUENCE [LARGE SCALE GENOMIC DNA]</scope>
</reference>
<comment type="caution">
    <text evidence="1">The sequence shown here is derived from an EMBL/GenBank/DDBJ whole genome shotgun (WGS) entry which is preliminary data.</text>
</comment>
<dbReference type="EMBL" id="CAJEWN010000526">
    <property type="protein sequence ID" value="CAD2185031.1"/>
    <property type="molecule type" value="Genomic_DNA"/>
</dbReference>
<dbReference type="OrthoDB" id="1269963at2759"/>
<accession>A0A6V7WDF2</accession>
<organism evidence="1 2">
    <name type="scientific">Meloidogyne enterolobii</name>
    <name type="common">Root-knot nematode worm</name>
    <name type="synonym">Meloidogyne mayaguensis</name>
    <dbReference type="NCBI Taxonomy" id="390850"/>
    <lineage>
        <taxon>Eukaryota</taxon>
        <taxon>Metazoa</taxon>
        <taxon>Ecdysozoa</taxon>
        <taxon>Nematoda</taxon>
        <taxon>Chromadorea</taxon>
        <taxon>Rhabditida</taxon>
        <taxon>Tylenchina</taxon>
        <taxon>Tylenchomorpha</taxon>
        <taxon>Tylenchoidea</taxon>
        <taxon>Meloidogynidae</taxon>
        <taxon>Meloidogyninae</taxon>
        <taxon>Meloidogyne</taxon>
    </lineage>
</organism>
<proteinExistence type="predicted"/>
<protein>
    <submittedName>
        <fullName evidence="1">Uncharacterized protein</fullName>
    </submittedName>
</protein>
<dbReference type="Proteomes" id="UP000580250">
    <property type="component" value="Unassembled WGS sequence"/>
</dbReference>
<dbReference type="AlphaFoldDB" id="A0A6V7WDF2"/>